<dbReference type="PANTHER" id="PTHR42686:SF1">
    <property type="entry name" value="GH17980P-RELATED"/>
    <property type="match status" value="1"/>
</dbReference>
<evidence type="ECO:0000313" key="3">
    <source>
        <dbReference type="Proteomes" id="UP000821853"/>
    </source>
</evidence>
<proteinExistence type="predicted"/>
<name>A0A9J6HB41_HAELO</name>
<dbReference type="OMA" id="NGIRERC"/>
<dbReference type="SUPFAM" id="SSF51430">
    <property type="entry name" value="NAD(P)-linked oxidoreductase"/>
    <property type="match status" value="1"/>
</dbReference>
<comment type="caution">
    <text evidence="2">The sequence shown here is derived from an EMBL/GenBank/DDBJ whole genome shotgun (WGS) entry which is preliminary data.</text>
</comment>
<dbReference type="InterPro" id="IPR023210">
    <property type="entry name" value="NADP_OxRdtase_dom"/>
</dbReference>
<dbReference type="GO" id="GO:0005829">
    <property type="term" value="C:cytosol"/>
    <property type="evidence" value="ECO:0007669"/>
    <property type="project" value="TreeGrafter"/>
</dbReference>
<evidence type="ECO:0000259" key="1">
    <source>
        <dbReference type="Pfam" id="PF00248"/>
    </source>
</evidence>
<keyword evidence="3" id="KW-1185">Reference proteome</keyword>
<sequence length="232" mass="26194">MRLLFRSVEAQRHRERGLVAGHLYVLRTGTRRRKHGGRKPPVLGHCHCGWSPAEDEAQRAVRKAIDWGVNYFDTAPWYGQGKSEVVLGKALGGVARDSFYVANKVGRYECDVERMFDFSGRRTLDSVRESLAKMRLAHFDLVQVMCLHASQNGIRERCGLVSYGAKIFREVIEKSPVELDTVLTYCRGTLFDDSLAEYLPFFERRRLGVINAAPLGMGLLTSSPPPDWHPAS</sequence>
<organism evidence="2 3">
    <name type="scientific">Haemaphysalis longicornis</name>
    <name type="common">Bush tick</name>
    <dbReference type="NCBI Taxonomy" id="44386"/>
    <lineage>
        <taxon>Eukaryota</taxon>
        <taxon>Metazoa</taxon>
        <taxon>Ecdysozoa</taxon>
        <taxon>Arthropoda</taxon>
        <taxon>Chelicerata</taxon>
        <taxon>Arachnida</taxon>
        <taxon>Acari</taxon>
        <taxon>Parasitiformes</taxon>
        <taxon>Ixodida</taxon>
        <taxon>Ixodoidea</taxon>
        <taxon>Ixodidae</taxon>
        <taxon>Haemaphysalinae</taxon>
        <taxon>Haemaphysalis</taxon>
    </lineage>
</organism>
<dbReference type="Proteomes" id="UP000821853">
    <property type="component" value="Unassembled WGS sequence"/>
</dbReference>
<dbReference type="AlphaFoldDB" id="A0A9J6HB41"/>
<dbReference type="Gene3D" id="3.20.20.100">
    <property type="entry name" value="NADP-dependent oxidoreductase domain"/>
    <property type="match status" value="1"/>
</dbReference>
<dbReference type="GO" id="GO:0016491">
    <property type="term" value="F:oxidoreductase activity"/>
    <property type="evidence" value="ECO:0007669"/>
    <property type="project" value="InterPro"/>
</dbReference>
<reference evidence="2 3" key="1">
    <citation type="journal article" date="2020" name="Cell">
        <title>Large-Scale Comparative Analyses of Tick Genomes Elucidate Their Genetic Diversity and Vector Capacities.</title>
        <authorList>
            <consortium name="Tick Genome and Microbiome Consortium (TIGMIC)"/>
            <person name="Jia N."/>
            <person name="Wang J."/>
            <person name="Shi W."/>
            <person name="Du L."/>
            <person name="Sun Y."/>
            <person name="Zhan W."/>
            <person name="Jiang J.F."/>
            <person name="Wang Q."/>
            <person name="Zhang B."/>
            <person name="Ji P."/>
            <person name="Bell-Sakyi L."/>
            <person name="Cui X.M."/>
            <person name="Yuan T.T."/>
            <person name="Jiang B.G."/>
            <person name="Yang W.F."/>
            <person name="Lam T.T."/>
            <person name="Chang Q.C."/>
            <person name="Ding S.J."/>
            <person name="Wang X.J."/>
            <person name="Zhu J.G."/>
            <person name="Ruan X.D."/>
            <person name="Zhao L."/>
            <person name="Wei J.T."/>
            <person name="Ye R.Z."/>
            <person name="Que T.C."/>
            <person name="Du C.H."/>
            <person name="Zhou Y.H."/>
            <person name="Cheng J.X."/>
            <person name="Dai P.F."/>
            <person name="Guo W.B."/>
            <person name="Han X.H."/>
            <person name="Huang E.J."/>
            <person name="Li L.F."/>
            <person name="Wei W."/>
            <person name="Gao Y.C."/>
            <person name="Liu J.Z."/>
            <person name="Shao H.Z."/>
            <person name="Wang X."/>
            <person name="Wang C.C."/>
            <person name="Yang T.C."/>
            <person name="Huo Q.B."/>
            <person name="Li W."/>
            <person name="Chen H.Y."/>
            <person name="Chen S.E."/>
            <person name="Zhou L.G."/>
            <person name="Ni X.B."/>
            <person name="Tian J.H."/>
            <person name="Sheng Y."/>
            <person name="Liu T."/>
            <person name="Pan Y.S."/>
            <person name="Xia L.Y."/>
            <person name="Li J."/>
            <person name="Zhao F."/>
            <person name="Cao W.C."/>
        </authorList>
    </citation>
    <scope>NUCLEOTIDE SEQUENCE [LARGE SCALE GENOMIC DNA]</scope>
    <source>
        <strain evidence="2">HaeL-2018</strain>
    </source>
</reference>
<dbReference type="VEuPathDB" id="VectorBase:HLOH_046995"/>
<dbReference type="InterPro" id="IPR036812">
    <property type="entry name" value="NAD(P)_OxRdtase_dom_sf"/>
</dbReference>
<dbReference type="OrthoDB" id="6483002at2759"/>
<accession>A0A9J6HB41</accession>
<feature type="domain" description="NADP-dependent oxidoreductase" evidence="1">
    <location>
        <begin position="43"/>
        <end position="148"/>
    </location>
</feature>
<dbReference type="InterPro" id="IPR020471">
    <property type="entry name" value="AKR"/>
</dbReference>
<dbReference type="EMBL" id="JABSTR010002020">
    <property type="protein sequence ID" value="KAH9384290.1"/>
    <property type="molecule type" value="Genomic_DNA"/>
</dbReference>
<gene>
    <name evidence="2" type="ORF">HPB48_026283</name>
</gene>
<dbReference type="PANTHER" id="PTHR42686">
    <property type="entry name" value="GH17980P-RELATED"/>
    <property type="match status" value="1"/>
</dbReference>
<evidence type="ECO:0000313" key="2">
    <source>
        <dbReference type="EMBL" id="KAH9384290.1"/>
    </source>
</evidence>
<dbReference type="Pfam" id="PF00248">
    <property type="entry name" value="Aldo_ket_red"/>
    <property type="match status" value="1"/>
</dbReference>
<protein>
    <recommendedName>
        <fullName evidence="1">NADP-dependent oxidoreductase domain-containing protein</fullName>
    </recommendedName>
</protein>